<feature type="signal peptide" evidence="1">
    <location>
        <begin position="1"/>
        <end position="17"/>
    </location>
</feature>
<dbReference type="PROSITE" id="PS51257">
    <property type="entry name" value="PROKAR_LIPOPROTEIN"/>
    <property type="match status" value="1"/>
</dbReference>
<dbReference type="Gene3D" id="2.60.40.2620">
    <property type="entry name" value="Fimbrillin-like"/>
    <property type="match status" value="1"/>
</dbReference>
<name>A0A4V3RT83_9BACT</name>
<feature type="chain" id="PRO_5020461406" evidence="1">
    <location>
        <begin position="18"/>
        <end position="288"/>
    </location>
</feature>
<dbReference type="Gene3D" id="2.60.40.2630">
    <property type="match status" value="1"/>
</dbReference>
<dbReference type="EMBL" id="SRYJ01000034">
    <property type="protein sequence ID" value="TGY68939.1"/>
    <property type="molecule type" value="Genomic_DNA"/>
</dbReference>
<dbReference type="Proteomes" id="UP000310760">
    <property type="component" value="Unassembled WGS sequence"/>
</dbReference>
<keyword evidence="1" id="KW-0732">Signal</keyword>
<proteinExistence type="predicted"/>
<gene>
    <name evidence="2" type="ORF">E5339_14925</name>
</gene>
<comment type="caution">
    <text evidence="2">The sequence shown here is derived from an EMBL/GenBank/DDBJ whole genome shotgun (WGS) entry which is preliminary data.</text>
</comment>
<dbReference type="AlphaFoldDB" id="A0A4V3RT83"/>
<dbReference type="RefSeq" id="WP_135952179.1">
    <property type="nucleotide sequence ID" value="NZ_CAOOJZ010000028.1"/>
</dbReference>
<dbReference type="Pfam" id="PF13149">
    <property type="entry name" value="Mfa_like_1"/>
    <property type="match status" value="1"/>
</dbReference>
<sequence>MKAKLFMTMAAAMMILAGCSNDENEITDNWNGEIRLSSGVTVQQTRANANVPDTQIAADEVVKVVVARQNGDLHEYAGYTLDFTADGSGGLSNPTPMYYPTSGMGVNIYAYHPNDAAASFSVQENQSVDEDYYKSDLLYSEAKDYARQKEAHSLTFVHKLCKVTYTLKSGTGSPDLTGATVKWLNVAKTIDFDAATGVVATATATVTIIPHATYGAVIVPQTVTSGTKLLQVTLANGGVLYYTPNADQSFEGGKKYNYEITVNLSGLTVESTITGWDPVGKTGDAEME</sequence>
<organism evidence="2 3">
    <name type="scientific">Phocaeicola sartorii</name>
    <dbReference type="NCBI Taxonomy" id="671267"/>
    <lineage>
        <taxon>Bacteria</taxon>
        <taxon>Pseudomonadati</taxon>
        <taxon>Bacteroidota</taxon>
        <taxon>Bacteroidia</taxon>
        <taxon>Bacteroidales</taxon>
        <taxon>Bacteroidaceae</taxon>
        <taxon>Phocaeicola</taxon>
    </lineage>
</organism>
<dbReference type="CDD" id="cd13120">
    <property type="entry name" value="BF2867_like_N"/>
    <property type="match status" value="1"/>
</dbReference>
<evidence type="ECO:0000313" key="2">
    <source>
        <dbReference type="EMBL" id="TGY68939.1"/>
    </source>
</evidence>
<dbReference type="CDD" id="cd13121">
    <property type="entry name" value="BF2867_like_C"/>
    <property type="match status" value="1"/>
</dbReference>
<dbReference type="InterPro" id="IPR042278">
    <property type="entry name" value="Mfa-like_1_N"/>
</dbReference>
<reference evidence="2 3" key="1">
    <citation type="submission" date="2019-04" db="EMBL/GenBank/DDBJ databases">
        <title>Microbes associate with the intestines of laboratory mice.</title>
        <authorList>
            <person name="Navarre W."/>
            <person name="Wong E."/>
            <person name="Huang K."/>
            <person name="Tropini C."/>
            <person name="Ng K."/>
            <person name="Yu B."/>
        </authorList>
    </citation>
    <scope>NUCLEOTIDE SEQUENCE [LARGE SCALE GENOMIC DNA]</scope>
    <source>
        <strain evidence="2 3">NM22_B1</strain>
    </source>
</reference>
<protein>
    <submittedName>
        <fullName evidence="2">Fimbrillin family protein</fullName>
    </submittedName>
</protein>
<accession>A0A4V3RT83</accession>
<dbReference type="InterPro" id="IPR025049">
    <property type="entry name" value="Mfa-like_1"/>
</dbReference>
<evidence type="ECO:0000256" key="1">
    <source>
        <dbReference type="SAM" id="SignalP"/>
    </source>
</evidence>
<evidence type="ECO:0000313" key="3">
    <source>
        <dbReference type="Proteomes" id="UP000310760"/>
    </source>
</evidence>